<dbReference type="InterPro" id="IPR036388">
    <property type="entry name" value="WH-like_DNA-bd_sf"/>
</dbReference>
<evidence type="ECO:0000256" key="3">
    <source>
        <dbReference type="ARBA" id="ARBA00023163"/>
    </source>
</evidence>
<evidence type="ECO:0000313" key="6">
    <source>
        <dbReference type="Proteomes" id="UP000295050"/>
    </source>
</evidence>
<evidence type="ECO:0000259" key="4">
    <source>
        <dbReference type="PROSITE" id="PS50043"/>
    </source>
</evidence>
<dbReference type="PANTHER" id="PTHR44688:SF16">
    <property type="entry name" value="DNA-BINDING TRANSCRIPTIONAL ACTIVATOR DEVR_DOSR"/>
    <property type="match status" value="1"/>
</dbReference>
<evidence type="ECO:0000256" key="2">
    <source>
        <dbReference type="ARBA" id="ARBA00023125"/>
    </source>
</evidence>
<keyword evidence="6" id="KW-1185">Reference proteome</keyword>
<evidence type="ECO:0000313" key="5">
    <source>
        <dbReference type="EMBL" id="TCP60571.1"/>
    </source>
</evidence>
<gene>
    <name evidence="5" type="ORF">EV663_10977</name>
</gene>
<dbReference type="PROSITE" id="PS50043">
    <property type="entry name" value="HTH_LUXR_2"/>
    <property type="match status" value="1"/>
</dbReference>
<dbReference type="InterPro" id="IPR036693">
    <property type="entry name" value="TF_LuxR_autoind-bd_dom_sf"/>
</dbReference>
<evidence type="ECO:0000256" key="1">
    <source>
        <dbReference type="ARBA" id="ARBA00023015"/>
    </source>
</evidence>
<dbReference type="EMBL" id="SLXU01000009">
    <property type="protein sequence ID" value="TCP60571.1"/>
    <property type="molecule type" value="Genomic_DNA"/>
</dbReference>
<dbReference type="RefSeq" id="WP_132951714.1">
    <property type="nucleotide sequence ID" value="NZ_SLXU01000009.1"/>
</dbReference>
<dbReference type="SUPFAM" id="SSF75516">
    <property type="entry name" value="Pheromone-binding domain of LuxR-like quorum-sensing transcription factors"/>
    <property type="match status" value="1"/>
</dbReference>
<protein>
    <submittedName>
        <fullName evidence="5">LuxR family transcriptional regulator</fullName>
    </submittedName>
</protein>
<feature type="domain" description="HTH luxR-type" evidence="4">
    <location>
        <begin position="178"/>
        <end position="243"/>
    </location>
</feature>
<organism evidence="5 6">
    <name type="scientific">Rhodovulum bhavnagarense</name>
    <dbReference type="NCBI Taxonomy" id="992286"/>
    <lineage>
        <taxon>Bacteria</taxon>
        <taxon>Pseudomonadati</taxon>
        <taxon>Pseudomonadota</taxon>
        <taxon>Alphaproteobacteria</taxon>
        <taxon>Rhodobacterales</taxon>
        <taxon>Paracoccaceae</taxon>
        <taxon>Rhodovulum</taxon>
    </lineage>
</organism>
<dbReference type="InterPro" id="IPR005143">
    <property type="entry name" value="TF_LuxR_autoind-bd_dom"/>
</dbReference>
<dbReference type="GO" id="GO:0006355">
    <property type="term" value="P:regulation of DNA-templated transcription"/>
    <property type="evidence" value="ECO:0007669"/>
    <property type="project" value="InterPro"/>
</dbReference>
<accession>A0A4R2RLF9</accession>
<sequence length="253" mass="28414">MIVDHLRSVVAATTIEELWALHTRKMEEYGFDRLLYGLTHFKTHRSLGDPEDVRLLSSHDEAYTRGFVDQRLFENAPMVQWAAENEGHCSWKLMQDAYRSGALSAAERRVVEFNRERGVVAGYTISFRQISVRCKGAIGLSASPGTTQDDVDAVWALHGADIMLMNEVMHLKILDLPSGDSRRLLTPRQCEVLEWVGDGKTTQDIATILGVSPATVEKHLRLARQALGVETTAQAVLKAWFQKQIFVVPPRKS</sequence>
<dbReference type="CDD" id="cd06170">
    <property type="entry name" value="LuxR_C_like"/>
    <property type="match status" value="1"/>
</dbReference>
<dbReference type="OrthoDB" id="3679796at2"/>
<dbReference type="PANTHER" id="PTHR44688">
    <property type="entry name" value="DNA-BINDING TRANSCRIPTIONAL ACTIVATOR DEVR_DOSR"/>
    <property type="match status" value="1"/>
</dbReference>
<comment type="caution">
    <text evidence="5">The sequence shown here is derived from an EMBL/GenBank/DDBJ whole genome shotgun (WGS) entry which is preliminary data.</text>
</comment>
<dbReference type="AlphaFoldDB" id="A0A4R2RLF9"/>
<dbReference type="Proteomes" id="UP000295050">
    <property type="component" value="Unassembled WGS sequence"/>
</dbReference>
<keyword evidence="1" id="KW-0805">Transcription regulation</keyword>
<keyword evidence="2" id="KW-0238">DNA-binding</keyword>
<name>A0A4R2RLF9_9RHOB</name>
<dbReference type="InterPro" id="IPR016032">
    <property type="entry name" value="Sig_transdc_resp-reg_C-effctor"/>
</dbReference>
<proteinExistence type="predicted"/>
<dbReference type="PRINTS" id="PR00038">
    <property type="entry name" value="HTHLUXR"/>
</dbReference>
<dbReference type="SMART" id="SM00421">
    <property type="entry name" value="HTH_LUXR"/>
    <property type="match status" value="1"/>
</dbReference>
<dbReference type="Pfam" id="PF03472">
    <property type="entry name" value="Autoind_bind"/>
    <property type="match status" value="1"/>
</dbReference>
<dbReference type="Gene3D" id="3.30.450.80">
    <property type="entry name" value="Transcription factor LuxR-like, autoinducer-binding domain"/>
    <property type="match status" value="1"/>
</dbReference>
<dbReference type="Pfam" id="PF00196">
    <property type="entry name" value="GerE"/>
    <property type="match status" value="1"/>
</dbReference>
<dbReference type="GO" id="GO:0003677">
    <property type="term" value="F:DNA binding"/>
    <property type="evidence" value="ECO:0007669"/>
    <property type="project" value="UniProtKB-KW"/>
</dbReference>
<dbReference type="SUPFAM" id="SSF46894">
    <property type="entry name" value="C-terminal effector domain of the bipartite response regulators"/>
    <property type="match status" value="1"/>
</dbReference>
<dbReference type="Gene3D" id="1.10.10.10">
    <property type="entry name" value="Winged helix-like DNA-binding domain superfamily/Winged helix DNA-binding domain"/>
    <property type="match status" value="1"/>
</dbReference>
<reference evidence="5 6" key="1">
    <citation type="submission" date="2019-03" db="EMBL/GenBank/DDBJ databases">
        <title>Genomic Encyclopedia of Type Strains, Phase IV (KMG-IV): sequencing the most valuable type-strain genomes for metagenomic binning, comparative biology and taxonomic classification.</title>
        <authorList>
            <person name="Goeker M."/>
        </authorList>
    </citation>
    <scope>NUCLEOTIDE SEQUENCE [LARGE SCALE GENOMIC DNA]</scope>
    <source>
        <strain evidence="5 6">DSM 24766</strain>
    </source>
</reference>
<dbReference type="InterPro" id="IPR000792">
    <property type="entry name" value="Tscrpt_reg_LuxR_C"/>
</dbReference>
<keyword evidence="3" id="KW-0804">Transcription</keyword>